<sequence length="712" mass="78462">MVSSSKILTVSYGTFSCTLEGFDDSFDTMKAIAEYFRDLAADDRYFGAEPPTPDAEMLARIAEREISRRVDAHEDRGKIVLRAASSAALPTNEQPAEEPEVASENSIDETLDDTATTEESIQEPEVAEESQDVTLTDEPVDETPVAEQEVAQDEAPALAEPEQAAEPEVSEVAAPAAEFPAEETAEQTEDTVQAEVPENTDFEIPAEISTEMQPEQEADSDSIAAKLRRIRSVVSHPGQSYESENYSEDEHAQNFLKDTTTELDAVLAASDESEYSEQAPIDTTEFMVVETDDDIDMWEDDIEAASIEDEAPEQEVELAEDTLAQLLADSIPTDTTEIDDLSDYQEDSDLDDQEPLSARVIKMDRGNLNAAIEQGYIEEDTSADDGEDDSDLNMFEDGVLESTLSPEDEEDLQRELAEVEAGLDAEGDISEADTAEMSDGELSDDSSDDLDIVAENDLAEEEAETAQETPEPEDAEEPSARGLNKLDQVEAQSDLARIFDEADHHLEEPESHKRRNAIQHLRAAVAATRAEKNAGADLKKDVDDTPYRTDLAEAVRPRRPRATEGVRVARPEEARPAPLKLVAEQRVDAPRDPIRPRRVSSAELLEVTPEETEISTSSGFSEFAEELGVTRLPELLEAAAAYMSDVEGRPQFSRPMLMSKLKEVAQDDFSREDGLRSFGQLLRLGKIQKLKGGRFAVTDETEYRADDERHAG</sequence>
<dbReference type="AlphaFoldDB" id="A0A1Y5RJY6"/>
<name>A0A1Y5RJY6_9RHOB</name>
<evidence type="ECO:0000313" key="3">
    <source>
        <dbReference type="Proteomes" id="UP000193827"/>
    </source>
</evidence>
<evidence type="ECO:0008006" key="4">
    <source>
        <dbReference type="Google" id="ProtNLM"/>
    </source>
</evidence>
<gene>
    <name evidence="2" type="ORF">PEL8287_00783</name>
</gene>
<feature type="compositionally biased region" description="Low complexity" evidence="1">
    <location>
        <begin position="170"/>
        <end position="179"/>
    </location>
</feature>
<feature type="compositionally biased region" description="Acidic residues" evidence="1">
    <location>
        <begin position="95"/>
        <end position="131"/>
    </location>
</feature>
<feature type="region of interest" description="Disordered" evidence="1">
    <location>
        <begin position="372"/>
        <end position="515"/>
    </location>
</feature>
<feature type="compositionally biased region" description="Acidic residues" evidence="1">
    <location>
        <begin position="421"/>
        <end position="477"/>
    </location>
</feature>
<feature type="compositionally biased region" description="Acidic residues" evidence="1">
    <location>
        <begin position="336"/>
        <end position="354"/>
    </location>
</feature>
<evidence type="ECO:0000256" key="1">
    <source>
        <dbReference type="SAM" id="MobiDB-lite"/>
    </source>
</evidence>
<evidence type="ECO:0000313" key="2">
    <source>
        <dbReference type="EMBL" id="SLN19318.1"/>
    </source>
</evidence>
<feature type="compositionally biased region" description="Acidic residues" evidence="1">
    <location>
        <begin position="180"/>
        <end position="189"/>
    </location>
</feature>
<feature type="region of interest" description="Disordered" evidence="1">
    <location>
        <begin position="331"/>
        <end position="356"/>
    </location>
</feature>
<feature type="region of interest" description="Disordered" evidence="1">
    <location>
        <begin position="577"/>
        <end position="598"/>
    </location>
</feature>
<feature type="compositionally biased region" description="Acidic residues" evidence="1">
    <location>
        <begin position="376"/>
        <end position="391"/>
    </location>
</feature>
<proteinExistence type="predicted"/>
<feature type="region of interest" description="Disordered" evidence="1">
    <location>
        <begin position="529"/>
        <end position="549"/>
    </location>
</feature>
<organism evidence="2 3">
    <name type="scientific">Roseovarius litorisediminis</name>
    <dbReference type="NCBI Taxonomy" id="1312363"/>
    <lineage>
        <taxon>Bacteria</taxon>
        <taxon>Pseudomonadati</taxon>
        <taxon>Pseudomonadota</taxon>
        <taxon>Alphaproteobacteria</taxon>
        <taxon>Rhodobacterales</taxon>
        <taxon>Roseobacteraceae</taxon>
        <taxon>Roseovarius</taxon>
    </lineage>
</organism>
<dbReference type="EMBL" id="FWFL01000002">
    <property type="protein sequence ID" value="SLN19318.1"/>
    <property type="molecule type" value="Genomic_DNA"/>
</dbReference>
<feature type="compositionally biased region" description="Basic and acidic residues" evidence="1">
    <location>
        <begin position="583"/>
        <end position="595"/>
    </location>
</feature>
<dbReference type="PROSITE" id="PS51257">
    <property type="entry name" value="PROKAR_LIPOPROTEIN"/>
    <property type="match status" value="1"/>
</dbReference>
<keyword evidence="3" id="KW-1185">Reference proteome</keyword>
<protein>
    <recommendedName>
        <fullName evidence="4">Chemotaxis protein CheA</fullName>
    </recommendedName>
</protein>
<reference evidence="2 3" key="1">
    <citation type="submission" date="2017-03" db="EMBL/GenBank/DDBJ databases">
        <authorList>
            <person name="Afonso C.L."/>
            <person name="Miller P.J."/>
            <person name="Scott M.A."/>
            <person name="Spackman E."/>
            <person name="Goraichik I."/>
            <person name="Dimitrov K.M."/>
            <person name="Suarez D.L."/>
            <person name="Swayne D.E."/>
        </authorList>
    </citation>
    <scope>NUCLEOTIDE SEQUENCE [LARGE SCALE GENOMIC DNA]</scope>
    <source>
        <strain evidence="2 3">CECT 8287</strain>
    </source>
</reference>
<feature type="compositionally biased region" description="Basic and acidic residues" evidence="1">
    <location>
        <begin position="497"/>
        <end position="511"/>
    </location>
</feature>
<dbReference type="RefSeq" id="WP_235862182.1">
    <property type="nucleotide sequence ID" value="NZ_FWFL01000002.1"/>
</dbReference>
<dbReference type="Proteomes" id="UP000193827">
    <property type="component" value="Unassembled WGS sequence"/>
</dbReference>
<accession>A0A1Y5RJY6</accession>
<feature type="region of interest" description="Disordered" evidence="1">
    <location>
        <begin position="83"/>
        <end position="199"/>
    </location>
</feature>